<proteinExistence type="predicted"/>
<evidence type="ECO:0000313" key="1">
    <source>
        <dbReference type="EMBL" id="MPL87565.1"/>
    </source>
</evidence>
<organism evidence="1">
    <name type="scientific">bioreactor metagenome</name>
    <dbReference type="NCBI Taxonomy" id="1076179"/>
    <lineage>
        <taxon>unclassified sequences</taxon>
        <taxon>metagenomes</taxon>
        <taxon>ecological metagenomes</taxon>
    </lineage>
</organism>
<reference evidence="1" key="1">
    <citation type="submission" date="2019-08" db="EMBL/GenBank/DDBJ databases">
        <authorList>
            <person name="Kucharzyk K."/>
            <person name="Murdoch R.W."/>
            <person name="Higgins S."/>
            <person name="Loffler F."/>
        </authorList>
    </citation>
    <scope>NUCLEOTIDE SEQUENCE</scope>
</reference>
<gene>
    <name evidence="1" type="ORF">SDC9_33566</name>
</gene>
<dbReference type="AlphaFoldDB" id="A0A644V946"/>
<name>A0A644V946_9ZZZZ</name>
<comment type="caution">
    <text evidence="1">The sequence shown here is derived from an EMBL/GenBank/DDBJ whole genome shotgun (WGS) entry which is preliminary data.</text>
</comment>
<sequence>MNKLLTNITGGFPFTLDDLRFQDDSVRLAIADICLAIAQQTPVVAFGCALTVHPSYVAVSEGAIIYNSEVFHVFPHNIAYSGAISQYYWNIVAVSDPAGSKTFENGETHNVYEVRKAVGSINAPLVDAIASFLMSDAPELSSPLRNNIIIAPATGFTKAPLTWQNVAMLDKGKVSLEIGISAVVGFGGNTVIATLPVGYRPKQAIGGAAAAIKSVDQSAHFAGYLITTNGNITITTPTIDSGEDFTIYIAVPAFLI</sequence>
<accession>A0A644V946</accession>
<protein>
    <submittedName>
        <fullName evidence="1">Uncharacterized protein</fullName>
    </submittedName>
</protein>
<dbReference type="EMBL" id="VSSQ01000241">
    <property type="protein sequence ID" value="MPL87565.1"/>
    <property type="molecule type" value="Genomic_DNA"/>
</dbReference>